<gene>
    <name evidence="2" type="ORF">PBRASI_LOCUS10117</name>
</gene>
<dbReference type="EMBL" id="CAJVPI010002686">
    <property type="protein sequence ID" value="CAG8647754.1"/>
    <property type="molecule type" value="Genomic_DNA"/>
</dbReference>
<name>A0A9N9H4A4_9GLOM</name>
<evidence type="ECO:0000256" key="1">
    <source>
        <dbReference type="SAM" id="MobiDB-lite"/>
    </source>
</evidence>
<proteinExistence type="predicted"/>
<organism evidence="2 3">
    <name type="scientific">Paraglomus brasilianum</name>
    <dbReference type="NCBI Taxonomy" id="144538"/>
    <lineage>
        <taxon>Eukaryota</taxon>
        <taxon>Fungi</taxon>
        <taxon>Fungi incertae sedis</taxon>
        <taxon>Mucoromycota</taxon>
        <taxon>Glomeromycotina</taxon>
        <taxon>Glomeromycetes</taxon>
        <taxon>Paraglomerales</taxon>
        <taxon>Paraglomeraceae</taxon>
        <taxon>Paraglomus</taxon>
    </lineage>
</organism>
<evidence type="ECO:0000313" key="3">
    <source>
        <dbReference type="Proteomes" id="UP000789739"/>
    </source>
</evidence>
<accession>A0A9N9H4A4</accession>
<evidence type="ECO:0000313" key="2">
    <source>
        <dbReference type="EMBL" id="CAG8647754.1"/>
    </source>
</evidence>
<dbReference type="Proteomes" id="UP000789739">
    <property type="component" value="Unassembled WGS sequence"/>
</dbReference>
<feature type="non-terminal residue" evidence="2">
    <location>
        <position position="113"/>
    </location>
</feature>
<protein>
    <submittedName>
        <fullName evidence="2">11470_t:CDS:1</fullName>
    </submittedName>
</protein>
<keyword evidence="3" id="KW-1185">Reference proteome</keyword>
<sequence length="113" mass="12716">VKQLALSVITLHKTGPWKSTIRRSVKSSKEPEPFSSTGGRQKRKVPVIKPAPYLLNKTNEEEQWYAALNKPATCQESVDEYYNALQEKCIEIGAANAMPEWTKVNKFVNGIIP</sequence>
<dbReference type="AlphaFoldDB" id="A0A9N9H4A4"/>
<comment type="caution">
    <text evidence="2">The sequence shown here is derived from an EMBL/GenBank/DDBJ whole genome shotgun (WGS) entry which is preliminary data.</text>
</comment>
<feature type="region of interest" description="Disordered" evidence="1">
    <location>
        <begin position="20"/>
        <end position="44"/>
    </location>
</feature>
<reference evidence="2" key="1">
    <citation type="submission" date="2021-06" db="EMBL/GenBank/DDBJ databases">
        <authorList>
            <person name="Kallberg Y."/>
            <person name="Tangrot J."/>
            <person name="Rosling A."/>
        </authorList>
    </citation>
    <scope>NUCLEOTIDE SEQUENCE</scope>
    <source>
        <strain evidence="2">BR232B</strain>
    </source>
</reference>